<evidence type="ECO:0000256" key="2">
    <source>
        <dbReference type="SAM" id="Phobius"/>
    </source>
</evidence>
<keyword evidence="2" id="KW-0812">Transmembrane</keyword>
<comment type="caution">
    <text evidence="3">The sequence shown here is derived from an EMBL/GenBank/DDBJ whole genome shotgun (WGS) entry which is preliminary data.</text>
</comment>
<protein>
    <submittedName>
        <fullName evidence="3">Membrane protein</fullName>
    </submittedName>
</protein>
<name>A0A423PUB4_9GAMM</name>
<dbReference type="EMBL" id="AYKH01000005">
    <property type="protein sequence ID" value="ROO29187.1"/>
    <property type="molecule type" value="Genomic_DNA"/>
</dbReference>
<evidence type="ECO:0000256" key="1">
    <source>
        <dbReference type="ARBA" id="ARBA00010894"/>
    </source>
</evidence>
<feature type="transmembrane region" description="Helical" evidence="2">
    <location>
        <begin position="68"/>
        <end position="88"/>
    </location>
</feature>
<dbReference type="RefSeq" id="WP_123630291.1">
    <property type="nucleotide sequence ID" value="NZ_AYKH01000005.1"/>
</dbReference>
<organism evidence="3 4">
    <name type="scientific">Salinisphaera orenii MK-B5</name>
    <dbReference type="NCBI Taxonomy" id="856730"/>
    <lineage>
        <taxon>Bacteria</taxon>
        <taxon>Pseudomonadati</taxon>
        <taxon>Pseudomonadota</taxon>
        <taxon>Gammaproteobacteria</taxon>
        <taxon>Salinisphaerales</taxon>
        <taxon>Salinisphaeraceae</taxon>
        <taxon>Salinisphaera</taxon>
    </lineage>
</organism>
<dbReference type="PANTHER" id="PTHR33219">
    <property type="entry name" value="YLMG HOMOLOG PROTEIN 2, CHLOROPLASTIC"/>
    <property type="match status" value="1"/>
</dbReference>
<evidence type="ECO:0000313" key="4">
    <source>
        <dbReference type="Proteomes" id="UP000283993"/>
    </source>
</evidence>
<accession>A0A423PUB4</accession>
<feature type="transmembrane region" description="Helical" evidence="2">
    <location>
        <begin position="100"/>
        <end position="118"/>
    </location>
</feature>
<keyword evidence="2" id="KW-1133">Transmembrane helix</keyword>
<dbReference type="AlphaFoldDB" id="A0A423PUB4"/>
<sequence length="187" mass="20891">MTYNANNALLFLVDTVIALYTAVVLLRVILQLVHADFRNPISQFVWQATRVPVGLAGRLIPRWRNLDVPAVVFAVLLCLINIQVDLWLAAPEFGGQPLLIVWWAVLKTGVLICNFYFFTILVQALMSWIAPNQYSPAAAMLFTVNEPLLRPVRQYMPSLGGLDLSPLVVIIGLQVVSRLLPLPGLFR</sequence>
<gene>
    <name evidence="3" type="ORF">SAOR_03780</name>
</gene>
<feature type="transmembrane region" description="Helical" evidence="2">
    <location>
        <begin position="6"/>
        <end position="30"/>
    </location>
</feature>
<evidence type="ECO:0000313" key="3">
    <source>
        <dbReference type="EMBL" id="ROO29187.1"/>
    </source>
</evidence>
<keyword evidence="4" id="KW-1185">Reference proteome</keyword>
<reference evidence="3 4" key="1">
    <citation type="submission" date="2013-10" db="EMBL/GenBank/DDBJ databases">
        <title>Salinisphaera orenii MK-B5 Genome Sequencing.</title>
        <authorList>
            <person name="Lai Q."/>
            <person name="Li C."/>
            <person name="Shao Z."/>
        </authorList>
    </citation>
    <scope>NUCLEOTIDE SEQUENCE [LARGE SCALE GENOMIC DNA]</scope>
    <source>
        <strain evidence="3 4">MK-B5</strain>
    </source>
</reference>
<dbReference type="GO" id="GO:0016020">
    <property type="term" value="C:membrane"/>
    <property type="evidence" value="ECO:0007669"/>
    <property type="project" value="InterPro"/>
</dbReference>
<keyword evidence="2" id="KW-0472">Membrane</keyword>
<dbReference type="Pfam" id="PF02325">
    <property type="entry name" value="CCB3_YggT"/>
    <property type="match status" value="2"/>
</dbReference>
<dbReference type="Proteomes" id="UP000283993">
    <property type="component" value="Unassembled WGS sequence"/>
</dbReference>
<proteinExistence type="inferred from homology"/>
<dbReference type="PANTHER" id="PTHR33219:SF14">
    <property type="entry name" value="PROTEIN COFACTOR ASSEMBLY OF COMPLEX C SUBUNIT B CCB3, CHLOROPLASTIC-RELATED"/>
    <property type="match status" value="1"/>
</dbReference>
<dbReference type="InterPro" id="IPR003425">
    <property type="entry name" value="CCB3/YggT"/>
</dbReference>
<comment type="similarity">
    <text evidence="1">Belongs to the YggT family.</text>
</comment>